<dbReference type="Gene3D" id="2.10.260.10">
    <property type="match status" value="1"/>
</dbReference>
<accession>A0A379B724</accession>
<reference evidence="1 2" key="1">
    <citation type="submission" date="2018-06" db="EMBL/GenBank/DDBJ databases">
        <authorList>
            <consortium name="Pathogen Informatics"/>
            <person name="Doyle S."/>
        </authorList>
    </citation>
    <scope>NUCLEOTIDE SEQUENCE [LARGE SCALE GENOMIC DNA]</scope>
    <source>
        <strain evidence="1 2">NCTC10699</strain>
    </source>
</reference>
<evidence type="ECO:0000313" key="1">
    <source>
        <dbReference type="EMBL" id="SUB34423.1"/>
    </source>
</evidence>
<sequence length="135" mass="16290">MYSKHYIFLFKSFLFPKNILRNRLLYKQIKPMPQYITFRPSGDRKMERIASLFKNGRSQAVRLPVDFEFNAQQIYIRKEANGDFGNALIIDNANDLCIHIIPYYLTCWCNFANCWDRFTEEYFFPDFFFFVLDST</sequence>
<keyword evidence="2" id="KW-1185">Reference proteome</keyword>
<evidence type="ECO:0000313" key="2">
    <source>
        <dbReference type="Proteomes" id="UP000254280"/>
    </source>
</evidence>
<proteinExistence type="predicted"/>
<organism evidence="1 2">
    <name type="scientific">[Pasteurella] mairii</name>
    <dbReference type="NCBI Taxonomy" id="757"/>
    <lineage>
        <taxon>Bacteria</taxon>
        <taxon>Pseudomonadati</taxon>
        <taxon>Pseudomonadota</taxon>
        <taxon>Gammaproteobacteria</taxon>
        <taxon>Pasteurellales</taxon>
        <taxon>Pasteurellaceae</taxon>
    </lineage>
</organism>
<name>A0A379B724_9PAST</name>
<dbReference type="Proteomes" id="UP000254280">
    <property type="component" value="Unassembled WGS sequence"/>
</dbReference>
<protein>
    <submittedName>
        <fullName evidence="1">Virulence-associated protein and related proteins</fullName>
    </submittedName>
</protein>
<gene>
    <name evidence="1" type="ORF">NCTC10699_02092</name>
</gene>
<dbReference type="AlphaFoldDB" id="A0A379B724"/>
<dbReference type="EMBL" id="UGSS01000002">
    <property type="protein sequence ID" value="SUB34423.1"/>
    <property type="molecule type" value="Genomic_DNA"/>
</dbReference>